<evidence type="ECO:0000256" key="4">
    <source>
        <dbReference type="ARBA" id="ARBA00022679"/>
    </source>
</evidence>
<dbReference type="InterPro" id="IPR029057">
    <property type="entry name" value="PRTase-like"/>
</dbReference>
<feature type="binding site" evidence="6">
    <location>
        <position position="101"/>
    </location>
    <ligand>
        <name>5-phospho-alpha-D-ribose 1-diphosphate</name>
        <dbReference type="ChEBI" id="CHEBI:58017"/>
        <note>ligand shared between dimeric partners</note>
    </ligand>
</feature>
<dbReference type="NCBIfam" id="TIGR00336">
    <property type="entry name" value="pyrE"/>
    <property type="match status" value="1"/>
</dbReference>
<organism evidence="8 9">
    <name type="scientific">Marinifilum flexuosum</name>
    <dbReference type="NCBI Taxonomy" id="1117708"/>
    <lineage>
        <taxon>Bacteria</taxon>
        <taxon>Pseudomonadati</taxon>
        <taxon>Bacteroidota</taxon>
        <taxon>Bacteroidia</taxon>
        <taxon>Marinilabiliales</taxon>
        <taxon>Marinifilaceae</taxon>
    </lineage>
</organism>
<comment type="caution">
    <text evidence="6">Lacks conserved residue(s) required for the propagation of feature annotation.</text>
</comment>
<dbReference type="HAMAP" id="MF_01208">
    <property type="entry name" value="PyrE"/>
    <property type="match status" value="1"/>
</dbReference>
<dbReference type="InterPro" id="IPR004467">
    <property type="entry name" value="Or_phspho_trans_dom"/>
</dbReference>
<keyword evidence="4 6" id="KW-0808">Transferase</keyword>
<evidence type="ECO:0000256" key="1">
    <source>
        <dbReference type="ARBA" id="ARBA00004889"/>
    </source>
</evidence>
<sequence length="210" mass="23334">MQDTAKQVAEYLLQIKAIKLEPTNPFTWASGWKSPIYCDNRKTLSYPEVRTYIKKAFAEVIMEKYPEVEVIAGVATGAIAQGALVAEEMNKPMVYIRSSAKAHGMTNLIEGEIKPGQKVVVIEDLISTGGSSLKAVQALREAGCEVLGMVAIFTYGFQKAVDNFTENNCKLDTLSEYNIMIDRAQEIGYIKAEDVDQLKEWRKDPASWGV</sequence>
<dbReference type="CDD" id="cd06223">
    <property type="entry name" value="PRTases_typeI"/>
    <property type="match status" value="1"/>
</dbReference>
<feature type="binding site" description="in other chain" evidence="6">
    <location>
        <begin position="123"/>
        <end position="131"/>
    </location>
    <ligand>
        <name>5-phospho-alpha-D-ribose 1-diphosphate</name>
        <dbReference type="ChEBI" id="CHEBI:58017"/>
        <note>ligand shared between dimeric partners</note>
    </ligand>
</feature>
<feature type="domain" description="Phosphoribosyltransferase" evidence="7">
    <location>
        <begin position="53"/>
        <end position="169"/>
    </location>
</feature>
<proteinExistence type="inferred from homology"/>
<evidence type="ECO:0000256" key="3">
    <source>
        <dbReference type="ARBA" id="ARBA00022676"/>
    </source>
</evidence>
<dbReference type="AlphaFoldDB" id="A0A419X7S4"/>
<feature type="binding site" evidence="6">
    <location>
        <position position="127"/>
    </location>
    <ligand>
        <name>orotate</name>
        <dbReference type="ChEBI" id="CHEBI:30839"/>
    </ligand>
</feature>
<dbReference type="SUPFAM" id="SSF53271">
    <property type="entry name" value="PRTase-like"/>
    <property type="match status" value="1"/>
</dbReference>
<accession>A0A419X7S4</accession>
<dbReference type="GO" id="GO:0044205">
    <property type="term" value="P:'de novo' UMP biosynthetic process"/>
    <property type="evidence" value="ECO:0007669"/>
    <property type="project" value="UniProtKB-UniRule"/>
</dbReference>
<evidence type="ECO:0000256" key="2">
    <source>
        <dbReference type="ARBA" id="ARBA00011971"/>
    </source>
</evidence>
<comment type="similarity">
    <text evidence="6">Belongs to the purine/pyrimidine phosphoribosyltransferase family. PyrE subfamily.</text>
</comment>
<dbReference type="UniPathway" id="UPA00070">
    <property type="reaction ID" value="UER00119"/>
</dbReference>
<dbReference type="PANTHER" id="PTHR19278:SF9">
    <property type="entry name" value="URIDINE 5'-MONOPHOSPHATE SYNTHASE"/>
    <property type="match status" value="1"/>
</dbReference>
<comment type="caution">
    <text evidence="8">The sequence shown here is derived from an EMBL/GenBank/DDBJ whole genome shotgun (WGS) entry which is preliminary data.</text>
</comment>
<dbReference type="PANTHER" id="PTHR19278">
    <property type="entry name" value="OROTATE PHOSPHORIBOSYLTRANSFERASE"/>
    <property type="match status" value="1"/>
</dbReference>
<dbReference type="GO" id="GO:0004588">
    <property type="term" value="F:orotate phosphoribosyltransferase activity"/>
    <property type="evidence" value="ECO:0007669"/>
    <property type="project" value="UniProtKB-UniRule"/>
</dbReference>
<protein>
    <recommendedName>
        <fullName evidence="2 6">Orotate phosphoribosyltransferase</fullName>
        <shortName evidence="6">OPRT</shortName>
        <shortName evidence="6">OPRTase</shortName>
        <ecNumber evidence="2 6">2.4.2.10</ecNumber>
    </recommendedName>
</protein>
<dbReference type="OrthoDB" id="9802134at2"/>
<dbReference type="InterPro" id="IPR000836">
    <property type="entry name" value="PRTase_dom"/>
</dbReference>
<keyword evidence="6" id="KW-0460">Magnesium</keyword>
<name>A0A419X7S4_9BACT</name>
<dbReference type="GO" id="GO:0019856">
    <property type="term" value="P:pyrimidine nucleobase biosynthetic process"/>
    <property type="evidence" value="ECO:0007669"/>
    <property type="project" value="TreeGrafter"/>
</dbReference>
<evidence type="ECO:0000313" key="8">
    <source>
        <dbReference type="EMBL" id="RKE03669.1"/>
    </source>
</evidence>
<comment type="catalytic activity">
    <reaction evidence="6">
        <text>orotidine 5'-phosphate + diphosphate = orotate + 5-phospho-alpha-D-ribose 1-diphosphate</text>
        <dbReference type="Rhea" id="RHEA:10380"/>
        <dbReference type="ChEBI" id="CHEBI:30839"/>
        <dbReference type="ChEBI" id="CHEBI:33019"/>
        <dbReference type="ChEBI" id="CHEBI:57538"/>
        <dbReference type="ChEBI" id="CHEBI:58017"/>
        <dbReference type="EC" id="2.4.2.10"/>
    </reaction>
</comment>
<evidence type="ECO:0000259" key="7">
    <source>
        <dbReference type="Pfam" id="PF00156"/>
    </source>
</evidence>
<comment type="function">
    <text evidence="6">Catalyzes the transfer of a ribosyl phosphate group from 5-phosphoribose 1-diphosphate to orotate, leading to the formation of orotidine monophosphate (OMP).</text>
</comment>
<comment type="pathway">
    <text evidence="1 6">Pyrimidine metabolism; UMP biosynthesis via de novo pathway; UMP from orotate: step 1/2.</text>
</comment>
<keyword evidence="9" id="KW-1185">Reference proteome</keyword>
<dbReference type="Pfam" id="PF00156">
    <property type="entry name" value="Pribosyltran"/>
    <property type="match status" value="1"/>
</dbReference>
<feature type="binding site" evidence="6">
    <location>
        <position position="103"/>
    </location>
    <ligand>
        <name>5-phospho-alpha-D-ribose 1-diphosphate</name>
        <dbReference type="ChEBI" id="CHEBI:58017"/>
        <note>ligand shared between dimeric partners</note>
    </ligand>
</feature>
<gene>
    <name evidence="6" type="primary">pyrE</name>
    <name evidence="8" type="ORF">BXY64_0678</name>
</gene>
<feature type="binding site" evidence="6">
    <location>
        <position position="97"/>
    </location>
    <ligand>
        <name>5-phospho-alpha-D-ribose 1-diphosphate</name>
        <dbReference type="ChEBI" id="CHEBI:58017"/>
        <note>ligand shared between dimeric partners</note>
    </ligand>
</feature>
<evidence type="ECO:0000256" key="6">
    <source>
        <dbReference type="HAMAP-Rule" id="MF_01208"/>
    </source>
</evidence>
<comment type="subunit">
    <text evidence="6">Homodimer.</text>
</comment>
<reference evidence="8 9" key="1">
    <citation type="submission" date="2018-09" db="EMBL/GenBank/DDBJ databases">
        <title>Genomic Encyclopedia of Archaeal and Bacterial Type Strains, Phase II (KMG-II): from individual species to whole genera.</title>
        <authorList>
            <person name="Goeker M."/>
        </authorList>
    </citation>
    <scope>NUCLEOTIDE SEQUENCE [LARGE SCALE GENOMIC DNA]</scope>
    <source>
        <strain evidence="8 9">DSM 21950</strain>
    </source>
</reference>
<keyword evidence="3 6" id="KW-0328">Glycosyltransferase</keyword>
<evidence type="ECO:0000256" key="5">
    <source>
        <dbReference type="ARBA" id="ARBA00022975"/>
    </source>
</evidence>
<dbReference type="GO" id="GO:0000287">
    <property type="term" value="F:magnesium ion binding"/>
    <property type="evidence" value="ECO:0007669"/>
    <property type="project" value="UniProtKB-UniRule"/>
</dbReference>
<dbReference type="Gene3D" id="3.40.50.2020">
    <property type="match status" value="1"/>
</dbReference>
<dbReference type="InterPro" id="IPR023031">
    <property type="entry name" value="OPRT"/>
</dbReference>
<dbReference type="RefSeq" id="WP_120238531.1">
    <property type="nucleotide sequence ID" value="NZ_RAPQ01000008.1"/>
</dbReference>
<keyword evidence="5 6" id="KW-0665">Pyrimidine biosynthesis</keyword>
<dbReference type="EC" id="2.4.2.10" evidence="2 6"/>
<evidence type="ECO:0000313" key="9">
    <source>
        <dbReference type="Proteomes" id="UP000284531"/>
    </source>
</evidence>
<comment type="cofactor">
    <cofactor evidence="6">
        <name>Mg(2+)</name>
        <dbReference type="ChEBI" id="CHEBI:18420"/>
    </cofactor>
</comment>
<dbReference type="Proteomes" id="UP000284531">
    <property type="component" value="Unassembled WGS sequence"/>
</dbReference>
<dbReference type="EMBL" id="RAPQ01000008">
    <property type="protein sequence ID" value="RKE03669.1"/>
    <property type="molecule type" value="Genomic_DNA"/>
</dbReference>